<dbReference type="SUPFAM" id="SSF56784">
    <property type="entry name" value="HAD-like"/>
    <property type="match status" value="1"/>
</dbReference>
<organism evidence="5 6">
    <name type="scientific">Wolbachia pipientis</name>
    <dbReference type="NCBI Taxonomy" id="955"/>
    <lineage>
        <taxon>Bacteria</taxon>
        <taxon>Pseudomonadati</taxon>
        <taxon>Pseudomonadota</taxon>
        <taxon>Alphaproteobacteria</taxon>
        <taxon>Rickettsiales</taxon>
        <taxon>Anaplasmataceae</taxon>
        <taxon>Wolbachieae</taxon>
        <taxon>Wolbachia</taxon>
    </lineage>
</organism>
<dbReference type="EC" id="3.1.3.18" evidence="4"/>
<protein>
    <recommendedName>
        <fullName evidence="4">phosphoglycolate phosphatase</fullName>
        <ecNumber evidence="4">3.1.3.18</ecNumber>
    </recommendedName>
</protein>
<gene>
    <name evidence="5" type="ORF">BIY23_03690</name>
</gene>
<evidence type="ECO:0000313" key="6">
    <source>
        <dbReference type="Proteomes" id="UP000175679"/>
    </source>
</evidence>
<dbReference type="Gene3D" id="3.40.50.1000">
    <property type="entry name" value="HAD superfamily/HAD-like"/>
    <property type="match status" value="1"/>
</dbReference>
<comment type="pathway">
    <text evidence="2">Organic acid metabolism; glycolate biosynthesis; glycolate from 2-phosphoglycolate: step 1/1.</text>
</comment>
<keyword evidence="5" id="KW-0378">Hydrolase</keyword>
<dbReference type="EMBL" id="MJMG01000009">
    <property type="protein sequence ID" value="OEY86500.1"/>
    <property type="molecule type" value="Genomic_DNA"/>
</dbReference>
<evidence type="ECO:0000313" key="5">
    <source>
        <dbReference type="EMBL" id="OEY86500.1"/>
    </source>
</evidence>
<dbReference type="InterPro" id="IPR023214">
    <property type="entry name" value="HAD_sf"/>
</dbReference>
<dbReference type="Proteomes" id="UP000175679">
    <property type="component" value="Unassembled WGS sequence"/>
</dbReference>
<dbReference type="RefSeq" id="WP_070065240.1">
    <property type="nucleotide sequence ID" value="NZ_MJMG01000009.1"/>
</dbReference>
<evidence type="ECO:0000256" key="4">
    <source>
        <dbReference type="ARBA" id="ARBA00013078"/>
    </source>
</evidence>
<dbReference type="GO" id="GO:0005829">
    <property type="term" value="C:cytosol"/>
    <property type="evidence" value="ECO:0007669"/>
    <property type="project" value="TreeGrafter"/>
</dbReference>
<dbReference type="PANTHER" id="PTHR43434">
    <property type="entry name" value="PHOSPHOGLYCOLATE PHOSPHATASE"/>
    <property type="match status" value="1"/>
</dbReference>
<dbReference type="SFLD" id="SFLDG01129">
    <property type="entry name" value="C1.5:_HAD__Beta-PGM__Phosphata"/>
    <property type="match status" value="1"/>
</dbReference>
<comment type="catalytic activity">
    <reaction evidence="1">
        <text>2-phosphoglycolate + H2O = glycolate + phosphate</text>
        <dbReference type="Rhea" id="RHEA:14369"/>
        <dbReference type="ChEBI" id="CHEBI:15377"/>
        <dbReference type="ChEBI" id="CHEBI:29805"/>
        <dbReference type="ChEBI" id="CHEBI:43474"/>
        <dbReference type="ChEBI" id="CHEBI:58033"/>
        <dbReference type="EC" id="3.1.3.18"/>
    </reaction>
</comment>
<dbReference type="Pfam" id="PF13419">
    <property type="entry name" value="HAD_2"/>
    <property type="match status" value="1"/>
</dbReference>
<comment type="similarity">
    <text evidence="3">Belongs to the HAD-like hydrolase superfamily. CbbY/CbbZ/Gph/YieH family.</text>
</comment>
<dbReference type="SFLD" id="SFLDS00003">
    <property type="entry name" value="Haloacid_Dehalogenase"/>
    <property type="match status" value="1"/>
</dbReference>
<dbReference type="AlphaFoldDB" id="A0A1E7QJ57"/>
<sequence length="213" mass="24567">MKSNPLAVIFDWDNTLVDTQNNIRNAIKHTIDAMGYSNKTLLDRNFHLSRKEYMISLFGVQWKEANTIYQQYLDEALLQNITLNPGVEEMLKTLKSHNVYTAIVSNKRNINLRKEVTYFKLDNYFNKIVGSGDTHEDKPYAAPVLFALDKSLLPINKKNVFFIGDSVTDILCAQNTNCLPIVYSQSLVNNYEDLLYFQCFGKLKDFIVKYLGN</sequence>
<evidence type="ECO:0000256" key="2">
    <source>
        <dbReference type="ARBA" id="ARBA00004818"/>
    </source>
</evidence>
<dbReference type="OrthoDB" id="9782449at2"/>
<dbReference type="SFLD" id="SFLDG01135">
    <property type="entry name" value="C1.5.6:_HAD__Beta-PGM__Phospha"/>
    <property type="match status" value="1"/>
</dbReference>
<dbReference type="GO" id="GO:0006281">
    <property type="term" value="P:DNA repair"/>
    <property type="evidence" value="ECO:0007669"/>
    <property type="project" value="TreeGrafter"/>
</dbReference>
<name>A0A1E7QJ57_WOLPI</name>
<dbReference type="InterPro" id="IPR036412">
    <property type="entry name" value="HAD-like_sf"/>
</dbReference>
<dbReference type="InterPro" id="IPR041492">
    <property type="entry name" value="HAD_2"/>
</dbReference>
<reference evidence="5 6" key="1">
    <citation type="submission" date="2016-09" db="EMBL/GenBank/DDBJ databases">
        <title>Genomic evidence for plant-parasitic nematodes as the earliest Wolbachia hosts.</title>
        <authorList>
            <person name="Brown A.M."/>
            <person name="Wasala S.K."/>
            <person name="Howe D.K."/>
            <person name="Peetz A.B."/>
            <person name="Zasada I.A."/>
            <person name="Denver D.R."/>
        </authorList>
    </citation>
    <scope>NUCLEOTIDE SEQUENCE [LARGE SCALE GENOMIC DNA]</scope>
    <source>
        <strain evidence="6">wPpe</strain>
    </source>
</reference>
<evidence type="ECO:0000256" key="3">
    <source>
        <dbReference type="ARBA" id="ARBA00006171"/>
    </source>
</evidence>
<keyword evidence="6" id="KW-1185">Reference proteome</keyword>
<dbReference type="NCBIfam" id="TIGR01549">
    <property type="entry name" value="HAD-SF-IA-v1"/>
    <property type="match status" value="1"/>
</dbReference>
<dbReference type="PANTHER" id="PTHR43434:SF1">
    <property type="entry name" value="PHOSPHOGLYCOLATE PHOSPHATASE"/>
    <property type="match status" value="1"/>
</dbReference>
<dbReference type="GO" id="GO:0008967">
    <property type="term" value="F:phosphoglycolate phosphatase activity"/>
    <property type="evidence" value="ECO:0007669"/>
    <property type="project" value="UniProtKB-EC"/>
</dbReference>
<accession>A0A1E7QJ57</accession>
<dbReference type="Gene3D" id="1.10.150.730">
    <property type="match status" value="1"/>
</dbReference>
<comment type="caution">
    <text evidence="5">The sequence shown here is derived from an EMBL/GenBank/DDBJ whole genome shotgun (WGS) entry which is preliminary data.</text>
</comment>
<dbReference type="InterPro" id="IPR006439">
    <property type="entry name" value="HAD-SF_hydro_IA"/>
</dbReference>
<dbReference type="InterPro" id="IPR050155">
    <property type="entry name" value="HAD-like_hydrolase_sf"/>
</dbReference>
<proteinExistence type="inferred from homology"/>
<evidence type="ECO:0000256" key="1">
    <source>
        <dbReference type="ARBA" id="ARBA00000830"/>
    </source>
</evidence>